<name>A0A3D9VJ03_THECX</name>
<feature type="chain" id="PRO_5017761310" description="PKD domain-containing protein" evidence="1">
    <location>
        <begin position="30"/>
        <end position="308"/>
    </location>
</feature>
<evidence type="ECO:0000313" key="3">
    <source>
        <dbReference type="Proteomes" id="UP000256485"/>
    </source>
</evidence>
<sequence length="308" mass="33454">MRARATWTVGGAALASVLAVVLGAAPASAGPQNGISWQYSESANGYWRPPRGDTPPPSGPARVWVQWSSGLSLFCPDDDPAFNCVDGVSAIVCAAVEGPRGLPRFAWIRWERDIVNGEPEPWVGADAGCDEPGEDDFIPMEEISWEVNYRVFQHLPQPTVKIAPNARTLVNLPTIVWTDYPRGIDPDIVVSNDPPTIEIDIHIDRPNGGLDGRIRASAELTWQFEGGKTAQGRGRPYVRGVLPEDRPGYYVTNVFHTPGEKTVTLNTRWTGTVTVDLLGTEEIVPVTLPPVSTSVQVAEAEPVIGRTR</sequence>
<dbReference type="Proteomes" id="UP000256485">
    <property type="component" value="Unassembled WGS sequence"/>
</dbReference>
<dbReference type="RefSeq" id="WP_115850781.1">
    <property type="nucleotide sequence ID" value="NZ_QTUC01000001.1"/>
</dbReference>
<comment type="caution">
    <text evidence="2">The sequence shown here is derived from an EMBL/GenBank/DDBJ whole genome shotgun (WGS) entry which is preliminary data.</text>
</comment>
<gene>
    <name evidence="2" type="ORF">DFJ64_2745</name>
</gene>
<proteinExistence type="predicted"/>
<dbReference type="OrthoDB" id="3808543at2"/>
<accession>A0A3D9VJ03</accession>
<dbReference type="EMBL" id="QTUC01000001">
    <property type="protein sequence ID" value="REF37301.1"/>
    <property type="molecule type" value="Genomic_DNA"/>
</dbReference>
<reference evidence="2 3" key="1">
    <citation type="submission" date="2018-08" db="EMBL/GenBank/DDBJ databases">
        <title>Sequencing the genomes of 1000 actinobacteria strains.</title>
        <authorList>
            <person name="Klenk H.-P."/>
        </authorList>
    </citation>
    <scope>NUCLEOTIDE SEQUENCE [LARGE SCALE GENOMIC DNA]</scope>
    <source>
        <strain evidence="2 3">DSM 22891</strain>
    </source>
</reference>
<organism evidence="2 3">
    <name type="scientific">Thermasporomyces composti</name>
    <dbReference type="NCBI Taxonomy" id="696763"/>
    <lineage>
        <taxon>Bacteria</taxon>
        <taxon>Bacillati</taxon>
        <taxon>Actinomycetota</taxon>
        <taxon>Actinomycetes</taxon>
        <taxon>Propionibacteriales</taxon>
        <taxon>Nocardioidaceae</taxon>
        <taxon>Thermasporomyces</taxon>
    </lineage>
</organism>
<protein>
    <recommendedName>
        <fullName evidence="4">PKD domain-containing protein</fullName>
    </recommendedName>
</protein>
<evidence type="ECO:0008006" key="4">
    <source>
        <dbReference type="Google" id="ProtNLM"/>
    </source>
</evidence>
<dbReference type="AlphaFoldDB" id="A0A3D9VJ03"/>
<keyword evidence="3" id="KW-1185">Reference proteome</keyword>
<evidence type="ECO:0000313" key="2">
    <source>
        <dbReference type="EMBL" id="REF37301.1"/>
    </source>
</evidence>
<evidence type="ECO:0000256" key="1">
    <source>
        <dbReference type="SAM" id="SignalP"/>
    </source>
</evidence>
<feature type="signal peptide" evidence="1">
    <location>
        <begin position="1"/>
        <end position="29"/>
    </location>
</feature>
<keyword evidence="1" id="KW-0732">Signal</keyword>